<dbReference type="SUPFAM" id="SSF53901">
    <property type="entry name" value="Thiolase-like"/>
    <property type="match status" value="2"/>
</dbReference>
<dbReference type="Proteomes" id="UP000183413">
    <property type="component" value="Unassembled WGS sequence"/>
</dbReference>
<dbReference type="InParanoid" id="A0A1I5M4B4"/>
<keyword evidence="2" id="KW-0808">Transferase</keyword>
<feature type="domain" description="Thiolase C-terminal" evidence="1">
    <location>
        <begin position="276"/>
        <end position="391"/>
    </location>
</feature>
<evidence type="ECO:0000259" key="1">
    <source>
        <dbReference type="Pfam" id="PF22691"/>
    </source>
</evidence>
<dbReference type="PIRSF" id="PIRSF000429">
    <property type="entry name" value="Ac-CoA_Ac_transf"/>
    <property type="match status" value="1"/>
</dbReference>
<protein>
    <submittedName>
        <fullName evidence="2">Acetyl-CoA acetyltransferase</fullName>
    </submittedName>
</protein>
<evidence type="ECO:0000313" key="3">
    <source>
        <dbReference type="Proteomes" id="UP000183413"/>
    </source>
</evidence>
<dbReference type="InterPro" id="IPR016039">
    <property type="entry name" value="Thiolase-like"/>
</dbReference>
<dbReference type="RefSeq" id="WP_075022829.1">
    <property type="nucleotide sequence ID" value="NZ_FOVH01000011.1"/>
</dbReference>
<organism evidence="2 3">
    <name type="scientific">Actinomadura madurae</name>
    <dbReference type="NCBI Taxonomy" id="1993"/>
    <lineage>
        <taxon>Bacteria</taxon>
        <taxon>Bacillati</taxon>
        <taxon>Actinomycetota</taxon>
        <taxon>Actinomycetes</taxon>
        <taxon>Streptosporangiales</taxon>
        <taxon>Thermomonosporaceae</taxon>
        <taxon>Actinomadura</taxon>
    </lineage>
</organism>
<dbReference type="EMBL" id="FOVH01000011">
    <property type="protein sequence ID" value="SFP04412.1"/>
    <property type="molecule type" value="Genomic_DNA"/>
</dbReference>
<dbReference type="eggNOG" id="COG0183">
    <property type="taxonomic scope" value="Bacteria"/>
</dbReference>
<dbReference type="AlphaFoldDB" id="A0A1I5M4B4"/>
<reference evidence="2 3" key="1">
    <citation type="submission" date="2016-10" db="EMBL/GenBank/DDBJ databases">
        <authorList>
            <person name="de Groot N.N."/>
        </authorList>
    </citation>
    <scope>NUCLEOTIDE SEQUENCE [LARGE SCALE GENOMIC DNA]</scope>
    <source>
        <strain evidence="2 3">DSM 43067</strain>
    </source>
</reference>
<evidence type="ECO:0000313" key="2">
    <source>
        <dbReference type="EMBL" id="SFP04412.1"/>
    </source>
</evidence>
<dbReference type="InterPro" id="IPR055140">
    <property type="entry name" value="Thiolase_C_2"/>
</dbReference>
<dbReference type="Gene3D" id="3.40.47.10">
    <property type="match status" value="1"/>
</dbReference>
<sequence length="419" mass="45527">MTHNGIQDRIAIVGVGSTGYTRRTGRSARTLAAEAAVAAIRDAGLTRDDIDGVVSSAGMGSWTIVPPGATEMVAMLRLPEVTYFGDGNPVIVGPLLDAMNAIYAGVCDTVLVYHYNFRSPYNSRKAAEDPFRRWVRGYDNPPPENARNAAAYAAWASRYLHENQVTRRHLGRIAVNSRTNAADNPLAAMRTRLTLDDYLAAPMIREPLGMLDMDLPVDGAEAFVLTSAERARDLPHAPVLIHTASEGLVETASDEEQLASLHRHGQDVVVGQLRARSERTLADVDVAYIYDGFTFITLSWFEKLGWCDPGEAGKFVEEHWDTERDRLLIDGRVRVNPQGGMLSEGGSQGTGYVRDAVHQLRATAGDRQIPGARTALLAIGGFFYNSQAAVLVADEDAMPDKNAMPDAGRHAPATVRTIS</sequence>
<dbReference type="Pfam" id="PF22691">
    <property type="entry name" value="Thiolase_C_1"/>
    <property type="match status" value="1"/>
</dbReference>
<dbReference type="STRING" id="1993.SAMN04489713_111157"/>
<dbReference type="InterPro" id="IPR002155">
    <property type="entry name" value="Thiolase"/>
</dbReference>
<dbReference type="PANTHER" id="PTHR42870:SF1">
    <property type="entry name" value="NON-SPECIFIC LIPID-TRANSFER PROTEIN-LIKE 2"/>
    <property type="match status" value="1"/>
</dbReference>
<proteinExistence type="predicted"/>
<keyword evidence="3" id="KW-1185">Reference proteome</keyword>
<dbReference type="GO" id="GO:0016747">
    <property type="term" value="F:acyltransferase activity, transferring groups other than amino-acyl groups"/>
    <property type="evidence" value="ECO:0007669"/>
    <property type="project" value="InterPro"/>
</dbReference>
<name>A0A1I5M4B4_9ACTN</name>
<accession>A0A1I5M4B4</accession>
<gene>
    <name evidence="2" type="ORF">SAMN04489713_111157</name>
</gene>
<dbReference type="PANTHER" id="PTHR42870">
    <property type="entry name" value="ACETYL-COA C-ACETYLTRANSFERASE"/>
    <property type="match status" value="1"/>
</dbReference>
<dbReference type="CDD" id="cd00829">
    <property type="entry name" value="SCP-x_thiolase"/>
    <property type="match status" value="1"/>
</dbReference>